<dbReference type="InterPro" id="IPR015943">
    <property type="entry name" value="WD40/YVTN_repeat-like_dom_sf"/>
</dbReference>
<evidence type="ECO:0000313" key="3">
    <source>
        <dbReference type="Proteomes" id="UP001226867"/>
    </source>
</evidence>
<dbReference type="EMBL" id="JAUSRO010000021">
    <property type="protein sequence ID" value="MDP9902795.1"/>
    <property type="molecule type" value="Genomic_DNA"/>
</dbReference>
<proteinExistence type="predicted"/>
<evidence type="ECO:0000313" key="2">
    <source>
        <dbReference type="EMBL" id="MDP9902795.1"/>
    </source>
</evidence>
<dbReference type="SUPFAM" id="SSF50998">
    <property type="entry name" value="Quinoprotein alcohol dehydrogenase-like"/>
    <property type="match status" value="1"/>
</dbReference>
<protein>
    <submittedName>
        <fullName evidence="2">Outer membrane protein assembly factor BamB</fullName>
    </submittedName>
</protein>
<sequence>MTPTLSLSLSSGRSSCGRSLLRAGLSALVLAGLAACSSPEKPKPVDLPPVNAALLSVRQAWTVRIPEVSFPLQTDVSGDVVTVAGADGTVVSIDAVSGQERSRVSVGAPLSAGVGSDGSLAAVITQNNELVALQAGKVLWKQRLTAQAYTAPLVAGRRVFVQAADRTLSAWDGQTGRRLWAQPRTAENLVLKKPGVL</sequence>
<dbReference type="InterPro" id="IPR011047">
    <property type="entry name" value="Quinoprotein_ADH-like_sf"/>
</dbReference>
<organism evidence="2 3">
    <name type="scientific">Variovorax ginsengisoli</name>
    <dbReference type="NCBI Taxonomy" id="363844"/>
    <lineage>
        <taxon>Bacteria</taxon>
        <taxon>Pseudomonadati</taxon>
        <taxon>Pseudomonadota</taxon>
        <taxon>Betaproteobacteria</taxon>
        <taxon>Burkholderiales</taxon>
        <taxon>Comamonadaceae</taxon>
        <taxon>Variovorax</taxon>
    </lineage>
</organism>
<dbReference type="Gene3D" id="2.130.10.10">
    <property type="entry name" value="YVTN repeat-like/Quinoprotein amine dehydrogenase"/>
    <property type="match status" value="1"/>
</dbReference>
<reference evidence="2 3" key="1">
    <citation type="submission" date="2023-07" db="EMBL/GenBank/DDBJ databases">
        <title>Sorghum-associated microbial communities from plants grown in Nebraska, USA.</title>
        <authorList>
            <person name="Schachtman D."/>
        </authorList>
    </citation>
    <scope>NUCLEOTIDE SEQUENCE [LARGE SCALE GENOMIC DNA]</scope>
    <source>
        <strain evidence="2 3">DS1607</strain>
    </source>
</reference>
<feature type="non-terminal residue" evidence="2">
    <location>
        <position position="197"/>
    </location>
</feature>
<gene>
    <name evidence="2" type="ORF">J2W36_005073</name>
</gene>
<evidence type="ECO:0000259" key="1">
    <source>
        <dbReference type="Pfam" id="PF13360"/>
    </source>
</evidence>
<accession>A0ABT9SEZ5</accession>
<keyword evidence="3" id="KW-1185">Reference proteome</keyword>
<dbReference type="Proteomes" id="UP001226867">
    <property type="component" value="Unassembled WGS sequence"/>
</dbReference>
<dbReference type="InterPro" id="IPR002372">
    <property type="entry name" value="PQQ_rpt_dom"/>
</dbReference>
<dbReference type="Pfam" id="PF13360">
    <property type="entry name" value="PQQ_2"/>
    <property type="match status" value="1"/>
</dbReference>
<comment type="caution">
    <text evidence="2">The sequence shown here is derived from an EMBL/GenBank/DDBJ whole genome shotgun (WGS) entry which is preliminary data.</text>
</comment>
<feature type="domain" description="Pyrrolo-quinoline quinone repeat" evidence="1">
    <location>
        <begin position="87"/>
        <end position="193"/>
    </location>
</feature>
<name>A0ABT9SEZ5_9BURK</name>
<dbReference type="RefSeq" id="WP_307692526.1">
    <property type="nucleotide sequence ID" value="NZ_JAUSRO010000021.1"/>
</dbReference>